<dbReference type="KEGG" id="kra:Krad_0847"/>
<feature type="transmembrane region" description="Helical" evidence="2">
    <location>
        <begin position="32"/>
        <end position="52"/>
    </location>
</feature>
<evidence type="ECO:0000313" key="4">
    <source>
        <dbReference type="Proteomes" id="UP000001116"/>
    </source>
</evidence>
<feature type="region of interest" description="Disordered" evidence="1">
    <location>
        <begin position="63"/>
        <end position="88"/>
    </location>
</feature>
<gene>
    <name evidence="3" type="ordered locus">Krad_0847</name>
</gene>
<evidence type="ECO:0000313" key="3">
    <source>
        <dbReference type="EMBL" id="ABS02335.1"/>
    </source>
</evidence>
<dbReference type="AlphaFoldDB" id="A6W696"/>
<reference evidence="4" key="1">
    <citation type="journal article" date="2008" name="PLoS ONE">
        <title>Survival in nuclear waste, extreme resistance, and potential applications gleaned from the genome sequence of Kineococcus radiotolerans SRS30216.</title>
        <authorList>
            <person name="Bagwell C.E."/>
            <person name="Bhat S."/>
            <person name="Hawkins G.M."/>
            <person name="Smith B.W."/>
            <person name="Biswas T."/>
            <person name="Hoover T.R."/>
            <person name="Saunders E."/>
            <person name="Han C.S."/>
            <person name="Tsodikov O.V."/>
            <person name="Shimkets L.J."/>
        </authorList>
    </citation>
    <scope>NUCLEOTIDE SEQUENCE [LARGE SCALE GENOMIC DNA]</scope>
    <source>
        <strain evidence="4">ATCC BAA-149 / DSM 14245 / SRS30216</strain>
    </source>
</reference>
<keyword evidence="4" id="KW-1185">Reference proteome</keyword>
<dbReference type="Proteomes" id="UP000001116">
    <property type="component" value="Chromosome"/>
</dbReference>
<proteinExistence type="predicted"/>
<dbReference type="HOGENOM" id="CLU_2464927_0_0_11"/>
<evidence type="ECO:0000256" key="1">
    <source>
        <dbReference type="SAM" id="MobiDB-lite"/>
    </source>
</evidence>
<accession>A6W696</accession>
<protein>
    <submittedName>
        <fullName evidence="3">Uncharacterized protein</fullName>
    </submittedName>
</protein>
<name>A6W696_KINRD</name>
<keyword evidence="2" id="KW-0812">Transmembrane</keyword>
<organism evidence="3 4">
    <name type="scientific">Kineococcus radiotolerans (strain ATCC BAA-149 / DSM 14245 / SRS30216)</name>
    <dbReference type="NCBI Taxonomy" id="266940"/>
    <lineage>
        <taxon>Bacteria</taxon>
        <taxon>Bacillati</taxon>
        <taxon>Actinomycetota</taxon>
        <taxon>Actinomycetes</taxon>
        <taxon>Kineosporiales</taxon>
        <taxon>Kineosporiaceae</taxon>
        <taxon>Kineococcus</taxon>
    </lineage>
</organism>
<keyword evidence="2" id="KW-1133">Transmembrane helix</keyword>
<sequence>MPAPIGGWRCGTGGPGAAWSPFHLRRPREGPLPVLTVLLCTVSVVAAVCAAIRMEAWLSTAPPVPAARGRAQTDAARRDAATAGRPAR</sequence>
<keyword evidence="2" id="KW-0472">Membrane</keyword>
<dbReference type="EMBL" id="CP000750">
    <property type="protein sequence ID" value="ABS02335.1"/>
    <property type="molecule type" value="Genomic_DNA"/>
</dbReference>
<evidence type="ECO:0000256" key="2">
    <source>
        <dbReference type="SAM" id="Phobius"/>
    </source>
</evidence>